<evidence type="ECO:0000313" key="2">
    <source>
        <dbReference type="EMBL" id="RUO59715.1"/>
    </source>
</evidence>
<feature type="signal peptide" evidence="1">
    <location>
        <begin position="1"/>
        <end position="28"/>
    </location>
</feature>
<proteinExistence type="predicted"/>
<protein>
    <recommendedName>
        <fullName evidence="4">DUF3718 domain-containing protein</fullName>
    </recommendedName>
</protein>
<accession>A0A432YFN0</accession>
<evidence type="ECO:0008006" key="4">
    <source>
        <dbReference type="Google" id="ProtNLM"/>
    </source>
</evidence>
<feature type="chain" id="PRO_5019350783" description="DUF3718 domain-containing protein" evidence="1">
    <location>
        <begin position="29"/>
        <end position="136"/>
    </location>
</feature>
<dbReference type="Pfam" id="PF12514">
    <property type="entry name" value="DUF3718"/>
    <property type="match status" value="1"/>
</dbReference>
<sequence length="136" mass="15519">MKGFGTARKGFVTTLSAALVLASGSVGAQPMLSSFGDDMALLFCSQIRHNNSYDFRNKLREYRLRIRDIYPRVRCNGETMIQFAQRNGSFDIGRFIAHSVLIDDLYEVGDANWIRQLPEQNTIRQAIEERLQQVSQ</sequence>
<dbReference type="InterPro" id="IPR022193">
    <property type="entry name" value="DUF3718"/>
</dbReference>
<comment type="caution">
    <text evidence="2">The sequence shown here is derived from an EMBL/GenBank/DDBJ whole genome shotgun (WGS) entry which is preliminary data.</text>
</comment>
<keyword evidence="1" id="KW-0732">Signal</keyword>
<dbReference type="AlphaFoldDB" id="A0A432YFN0"/>
<dbReference type="EMBL" id="PIPZ01000002">
    <property type="protein sequence ID" value="RUO59715.1"/>
    <property type="molecule type" value="Genomic_DNA"/>
</dbReference>
<reference evidence="3" key="1">
    <citation type="journal article" date="2018" name="Front. Microbiol.">
        <title>Genome-Based Analysis Reveals the Taxonomy and Diversity of the Family Idiomarinaceae.</title>
        <authorList>
            <person name="Liu Y."/>
            <person name="Lai Q."/>
            <person name="Shao Z."/>
        </authorList>
    </citation>
    <scope>NUCLEOTIDE SEQUENCE [LARGE SCALE GENOMIC DNA]</scope>
    <source>
        <strain evidence="3">PIM1</strain>
    </source>
</reference>
<name>A0A432YFN0_9GAMM</name>
<gene>
    <name evidence="2" type="ORF">CWI76_06140</name>
</gene>
<evidence type="ECO:0000256" key="1">
    <source>
        <dbReference type="SAM" id="SignalP"/>
    </source>
</evidence>
<keyword evidence="3" id="KW-1185">Reference proteome</keyword>
<dbReference type="Proteomes" id="UP000288127">
    <property type="component" value="Unassembled WGS sequence"/>
</dbReference>
<evidence type="ECO:0000313" key="3">
    <source>
        <dbReference type="Proteomes" id="UP000288127"/>
    </source>
</evidence>
<organism evidence="2 3">
    <name type="scientific">Pseudidiomarina marina</name>
    <dbReference type="NCBI Taxonomy" id="502366"/>
    <lineage>
        <taxon>Bacteria</taxon>
        <taxon>Pseudomonadati</taxon>
        <taxon>Pseudomonadota</taxon>
        <taxon>Gammaproteobacteria</taxon>
        <taxon>Alteromonadales</taxon>
        <taxon>Idiomarinaceae</taxon>
        <taxon>Pseudidiomarina</taxon>
    </lineage>
</organism>